<keyword evidence="1" id="KW-0472">Membrane</keyword>
<evidence type="ECO:0000256" key="2">
    <source>
        <dbReference type="SAM" id="SignalP"/>
    </source>
</evidence>
<reference evidence="3 4" key="1">
    <citation type="submission" date="2020-12" db="EMBL/GenBank/DDBJ databases">
        <title>FDA dAtabase for Regulatory Grade micrObial Sequences (FDA-ARGOS): Supporting development and validation of Infectious Disease Dx tests.</title>
        <authorList>
            <person name="Sproer C."/>
            <person name="Gronow S."/>
            <person name="Severitt S."/>
            <person name="Schroder I."/>
            <person name="Tallon L."/>
            <person name="Sadzewicz L."/>
            <person name="Zhao X."/>
            <person name="Boylan J."/>
            <person name="Ott S."/>
            <person name="Bowen H."/>
            <person name="Vavikolanu K."/>
            <person name="Mehta A."/>
            <person name="Aluvathingal J."/>
            <person name="Nadendla S."/>
            <person name="Lowell S."/>
            <person name="Myers T."/>
            <person name="Yan Y."/>
            <person name="Sichtig H."/>
        </authorList>
    </citation>
    <scope>NUCLEOTIDE SEQUENCE [LARGE SCALE GENOMIC DNA]</scope>
    <source>
        <strain evidence="3 4">FDAARGOS_985</strain>
    </source>
</reference>
<sequence length="251" mass="27686">MGVVILVLVSLALPTGAYAFGLADPTYPPTVMLLLSFPGAVAASLPQLIERSVRPFAPSRPRYVDSAIVIRGNHDSIAHMISVYLLGIAAAALLIYGLITRYPLQAATYAGLVVFALYWDGIRRPFSDLPMALRHKQTTTLTPEGIVFHFPPPLSFESHERDAEVTILWKQGIHIESVEEHIIYLSNLSHEGPWDLCADHIGITYTGIDAIMRHFNDHPQDRPLLATPNGLDLVNQILTKAHKTITNPTNK</sequence>
<gene>
    <name evidence="3" type="ORF">I6H42_07410</name>
</gene>
<evidence type="ECO:0000313" key="4">
    <source>
        <dbReference type="Proteomes" id="UP000595220"/>
    </source>
</evidence>
<protein>
    <submittedName>
        <fullName evidence="3">Uncharacterized protein</fullName>
    </submittedName>
</protein>
<keyword evidence="1" id="KW-1133">Transmembrane helix</keyword>
<feature type="signal peptide" evidence="2">
    <location>
        <begin position="1"/>
        <end position="19"/>
    </location>
</feature>
<evidence type="ECO:0000256" key="1">
    <source>
        <dbReference type="SAM" id="Phobius"/>
    </source>
</evidence>
<dbReference type="RefSeq" id="WP_050695549.1">
    <property type="nucleotide sequence ID" value="NZ_CP012072.1"/>
</dbReference>
<feature type="chain" id="PRO_5043049720" evidence="2">
    <location>
        <begin position="20"/>
        <end position="251"/>
    </location>
</feature>
<dbReference type="Proteomes" id="UP000595220">
    <property type="component" value="Chromosome"/>
</dbReference>
<keyword evidence="1" id="KW-0812">Transmembrane</keyword>
<keyword evidence="4" id="KW-1185">Reference proteome</keyword>
<dbReference type="EMBL" id="CP066065">
    <property type="protein sequence ID" value="QQC43603.1"/>
    <property type="molecule type" value="Genomic_DNA"/>
</dbReference>
<accession>A0AAP9Y6B6</accession>
<proteinExistence type="predicted"/>
<feature type="transmembrane region" description="Helical" evidence="1">
    <location>
        <begin position="77"/>
        <end position="96"/>
    </location>
</feature>
<organism evidence="3 4">
    <name type="scientific">Schaalia meyeri</name>
    <dbReference type="NCBI Taxonomy" id="52773"/>
    <lineage>
        <taxon>Bacteria</taxon>
        <taxon>Bacillati</taxon>
        <taxon>Actinomycetota</taxon>
        <taxon>Actinomycetes</taxon>
        <taxon>Actinomycetales</taxon>
        <taxon>Actinomycetaceae</taxon>
        <taxon>Schaalia</taxon>
    </lineage>
</organism>
<keyword evidence="2" id="KW-0732">Signal</keyword>
<name>A0AAP9Y6B6_9ACTO</name>
<evidence type="ECO:0000313" key="3">
    <source>
        <dbReference type="EMBL" id="QQC43603.1"/>
    </source>
</evidence>
<dbReference type="AlphaFoldDB" id="A0AAP9Y6B6"/>